<evidence type="ECO:0000313" key="1">
    <source>
        <dbReference type="EMBL" id="KAG2617263.1"/>
    </source>
</evidence>
<evidence type="ECO:0000313" key="2">
    <source>
        <dbReference type="Proteomes" id="UP000823388"/>
    </source>
</evidence>
<dbReference type="Proteomes" id="UP000823388">
    <property type="component" value="Chromosome 3N"/>
</dbReference>
<reference evidence="1" key="1">
    <citation type="submission" date="2020-05" db="EMBL/GenBank/DDBJ databases">
        <title>WGS assembly of Panicum virgatum.</title>
        <authorList>
            <person name="Lovell J.T."/>
            <person name="Jenkins J."/>
            <person name="Shu S."/>
            <person name="Juenger T.E."/>
            <person name="Schmutz J."/>
        </authorList>
    </citation>
    <scope>NUCLEOTIDE SEQUENCE</scope>
    <source>
        <strain evidence="1">AP13</strain>
    </source>
</reference>
<keyword evidence="2" id="KW-1185">Reference proteome</keyword>
<comment type="caution">
    <text evidence="1">The sequence shown here is derived from an EMBL/GenBank/DDBJ whole genome shotgun (WGS) entry which is preliminary data.</text>
</comment>
<dbReference type="AlphaFoldDB" id="A0A8T0U8B7"/>
<gene>
    <name evidence="1" type="ORF">PVAP13_3NG179553</name>
</gene>
<organism evidence="1 2">
    <name type="scientific">Panicum virgatum</name>
    <name type="common">Blackwell switchgrass</name>
    <dbReference type="NCBI Taxonomy" id="38727"/>
    <lineage>
        <taxon>Eukaryota</taxon>
        <taxon>Viridiplantae</taxon>
        <taxon>Streptophyta</taxon>
        <taxon>Embryophyta</taxon>
        <taxon>Tracheophyta</taxon>
        <taxon>Spermatophyta</taxon>
        <taxon>Magnoliopsida</taxon>
        <taxon>Liliopsida</taxon>
        <taxon>Poales</taxon>
        <taxon>Poaceae</taxon>
        <taxon>PACMAD clade</taxon>
        <taxon>Panicoideae</taxon>
        <taxon>Panicodae</taxon>
        <taxon>Paniceae</taxon>
        <taxon>Panicinae</taxon>
        <taxon>Panicum</taxon>
        <taxon>Panicum sect. Hiantes</taxon>
    </lineage>
</organism>
<proteinExistence type="predicted"/>
<protein>
    <submittedName>
        <fullName evidence="1">Uncharacterized protein</fullName>
    </submittedName>
</protein>
<sequence length="124" mass="13823">MGAYPASRTQQLQHQHTQPLVQLLIDSVLDTWDPPYNMCCGEKPIGCSGDMIVCYFAQASSAKNFLRGSQGNNIDRGVKAHGSFYAAHSRLQAVFRGFASRSEKILRTTVNGDTRHYWVERTGT</sequence>
<name>A0A8T0U8B7_PANVG</name>
<accession>A0A8T0U8B7</accession>
<dbReference type="EMBL" id="CM029042">
    <property type="protein sequence ID" value="KAG2617263.1"/>
    <property type="molecule type" value="Genomic_DNA"/>
</dbReference>